<feature type="transmembrane region" description="Helical" evidence="1">
    <location>
        <begin position="117"/>
        <end position="136"/>
    </location>
</feature>
<keyword evidence="1" id="KW-0812">Transmembrane</keyword>
<proteinExistence type="predicted"/>
<feature type="transmembrane region" description="Helical" evidence="1">
    <location>
        <begin position="20"/>
        <end position="37"/>
    </location>
</feature>
<feature type="transmembrane region" description="Helical" evidence="1">
    <location>
        <begin position="90"/>
        <end position="111"/>
    </location>
</feature>
<dbReference type="InterPro" id="IPR025315">
    <property type="entry name" value="DUF4220"/>
</dbReference>
<dbReference type="PANTHER" id="PTHR31325">
    <property type="entry name" value="OS01G0798800 PROTEIN-RELATED"/>
    <property type="match status" value="1"/>
</dbReference>
<feature type="transmembrane region" description="Helical" evidence="1">
    <location>
        <begin position="49"/>
        <end position="69"/>
    </location>
</feature>
<keyword evidence="1" id="KW-1133">Transmembrane helix</keyword>
<dbReference type="Pfam" id="PF13968">
    <property type="entry name" value="DUF4220"/>
    <property type="match status" value="1"/>
</dbReference>
<sequence>MLQLIKQSWIKSWNNWEIRLLVLVSLFLQTVLIVTGNRRKYMTNSYISAIVWLCYLSADAVATVALGVLSRTREDDRENHSSGSNYILMAFWAPILLLHLGGPDTITAYALADNELWLRHFLGLLVQFGVALYVFLISWNGSFVNYLSIAMFVPGLIKYGERTVALWSASRDRFRNSMISRPDPGPNYAKFMDEYQSRKLEGYKVTLGNPMDVSQVVDEAPKKGSNSKIPRATEMHYANYYFNTFKKLFADLILSFYDKRNSQSFFKSKSWDKVFFMVEVELGLIYDLLYTKASLIHSPVGGFLRCFTLASTIIVFVSFLICDRSSLHGIEVGITYTLLIGAIILEIYAVILMVSSDWTMIWLTDSSNMSSFRFRAKVSYPIYKAVSFLRRHLHLVPSERRWSGKIKQYNFFMLCITRDEQSKWSKFLRVFGFYRFLEKNLVPNGLKALIFEKLKEVIEVQDNNKKRLDQELLKKDECLGENNGDFNFDQTVLIWHIATDLCYHTDDDPDITISEADKKSWLYDFDIFKERPLSRNDDENYYKFIRKMSKWLSDYMFYLLIVCPFMLPSGIGQIRFEDTRAEAMEFLEEGKRARSTDIKDSCCKLLDVNTDHKPSEVKGDRSKSVLFDACRLVHSLNNSNQHDKRKQWETIFNAWVDILCYAAAECNWSDHADQLRRGGELLTHVWLLMAHFGMTAQFQISRGYVRAKWQLD</sequence>
<feature type="transmembrane region" description="Helical" evidence="1">
    <location>
        <begin position="302"/>
        <end position="321"/>
    </location>
</feature>
<comment type="caution">
    <text evidence="3">The sequence shown here is derived from an EMBL/GenBank/DDBJ whole genome shotgun (WGS) entry which is preliminary data.</text>
</comment>
<accession>A0AAV3PXI6</accession>
<gene>
    <name evidence="3" type="ORF">LIER_13417</name>
</gene>
<dbReference type="InterPro" id="IPR007658">
    <property type="entry name" value="DUF594"/>
</dbReference>
<reference evidence="3 4" key="1">
    <citation type="submission" date="2024-01" db="EMBL/GenBank/DDBJ databases">
        <title>The complete chloroplast genome sequence of Lithospermum erythrorhizon: insights into the phylogenetic relationship among Boraginaceae species and the maternal lineages of purple gromwells.</title>
        <authorList>
            <person name="Okada T."/>
            <person name="Watanabe K."/>
        </authorList>
    </citation>
    <scope>NUCLEOTIDE SEQUENCE [LARGE SCALE GENOMIC DNA]</scope>
</reference>
<dbReference type="Proteomes" id="UP001454036">
    <property type="component" value="Unassembled WGS sequence"/>
</dbReference>
<dbReference type="AlphaFoldDB" id="A0AAV3PXI6"/>
<keyword evidence="1" id="KW-0472">Membrane</keyword>
<feature type="domain" description="DUF4220" evidence="2">
    <location>
        <begin position="52"/>
        <end position="412"/>
    </location>
</feature>
<organism evidence="3 4">
    <name type="scientific">Lithospermum erythrorhizon</name>
    <name type="common">Purple gromwell</name>
    <name type="synonym">Lithospermum officinale var. erythrorhizon</name>
    <dbReference type="NCBI Taxonomy" id="34254"/>
    <lineage>
        <taxon>Eukaryota</taxon>
        <taxon>Viridiplantae</taxon>
        <taxon>Streptophyta</taxon>
        <taxon>Embryophyta</taxon>
        <taxon>Tracheophyta</taxon>
        <taxon>Spermatophyta</taxon>
        <taxon>Magnoliopsida</taxon>
        <taxon>eudicotyledons</taxon>
        <taxon>Gunneridae</taxon>
        <taxon>Pentapetalae</taxon>
        <taxon>asterids</taxon>
        <taxon>lamiids</taxon>
        <taxon>Boraginales</taxon>
        <taxon>Boraginaceae</taxon>
        <taxon>Boraginoideae</taxon>
        <taxon>Lithospermeae</taxon>
        <taxon>Lithospermum</taxon>
    </lineage>
</organism>
<name>A0AAV3PXI6_LITER</name>
<dbReference type="EMBL" id="BAABME010002707">
    <property type="protein sequence ID" value="GAA0155761.1"/>
    <property type="molecule type" value="Genomic_DNA"/>
</dbReference>
<evidence type="ECO:0000256" key="1">
    <source>
        <dbReference type="SAM" id="Phobius"/>
    </source>
</evidence>
<protein>
    <recommendedName>
        <fullName evidence="2">DUF4220 domain-containing protein</fullName>
    </recommendedName>
</protein>
<feature type="transmembrane region" description="Helical" evidence="1">
    <location>
        <begin position="333"/>
        <end position="354"/>
    </location>
</feature>
<feature type="transmembrane region" description="Helical" evidence="1">
    <location>
        <begin position="555"/>
        <end position="576"/>
    </location>
</feature>
<evidence type="ECO:0000313" key="4">
    <source>
        <dbReference type="Proteomes" id="UP001454036"/>
    </source>
</evidence>
<keyword evidence="4" id="KW-1185">Reference proteome</keyword>
<dbReference type="Pfam" id="PF04578">
    <property type="entry name" value="DUF594"/>
    <property type="match status" value="1"/>
</dbReference>
<evidence type="ECO:0000259" key="2">
    <source>
        <dbReference type="Pfam" id="PF13968"/>
    </source>
</evidence>
<evidence type="ECO:0000313" key="3">
    <source>
        <dbReference type="EMBL" id="GAA0155761.1"/>
    </source>
</evidence>